<keyword evidence="2" id="KW-1185">Reference proteome</keyword>
<comment type="caution">
    <text evidence="1">The sequence shown here is derived from an EMBL/GenBank/DDBJ whole genome shotgun (WGS) entry which is preliminary data.</text>
</comment>
<evidence type="ECO:0000313" key="2">
    <source>
        <dbReference type="Proteomes" id="UP000011531"/>
    </source>
</evidence>
<reference evidence="1 2" key="1">
    <citation type="journal article" date="2014" name="PLoS Genet.">
        <title>Phylogenetically driven sequencing of extremely halophilic archaea reveals strategies for static and dynamic osmo-response.</title>
        <authorList>
            <person name="Becker E.A."/>
            <person name="Seitzer P.M."/>
            <person name="Tritt A."/>
            <person name="Larsen D."/>
            <person name="Krusor M."/>
            <person name="Yao A.I."/>
            <person name="Wu D."/>
            <person name="Madern D."/>
            <person name="Eisen J.A."/>
            <person name="Darling A.E."/>
            <person name="Facciotti M.T."/>
        </authorList>
    </citation>
    <scope>NUCLEOTIDE SEQUENCE [LARGE SCALE GENOMIC DNA]</scope>
    <source>
        <strain evidence="1 2">DSM 18795</strain>
    </source>
</reference>
<accession>L9XW20</accession>
<sequence length="83" mass="9647">MVLEDERIGMVRSRRVLPLLVALSWTATALAQLVVRTTTAERERIEWTERRNLFLLCSSLSTNALALATASRYARRFRRARRE</sequence>
<dbReference type="Proteomes" id="UP000011531">
    <property type="component" value="Unassembled WGS sequence"/>
</dbReference>
<organism evidence="1 2">
    <name type="scientific">Natronococcus jeotgali DSM 18795</name>
    <dbReference type="NCBI Taxonomy" id="1227498"/>
    <lineage>
        <taxon>Archaea</taxon>
        <taxon>Methanobacteriati</taxon>
        <taxon>Methanobacteriota</taxon>
        <taxon>Stenosarchaea group</taxon>
        <taxon>Halobacteria</taxon>
        <taxon>Halobacteriales</taxon>
        <taxon>Natrialbaceae</taxon>
        <taxon>Natronococcus</taxon>
    </lineage>
</organism>
<proteinExistence type="predicted"/>
<name>L9XW20_9EURY</name>
<dbReference type="AlphaFoldDB" id="L9XW20"/>
<gene>
    <name evidence="1" type="ORF">C492_02102</name>
</gene>
<protein>
    <submittedName>
        <fullName evidence="1">Uncharacterized protein</fullName>
    </submittedName>
</protein>
<evidence type="ECO:0000313" key="1">
    <source>
        <dbReference type="EMBL" id="ELY65960.1"/>
    </source>
</evidence>
<dbReference type="EMBL" id="AOIA01000020">
    <property type="protein sequence ID" value="ELY65960.1"/>
    <property type="molecule type" value="Genomic_DNA"/>
</dbReference>
<dbReference type="STRING" id="1227498.C492_02102"/>